<dbReference type="RefSeq" id="WP_163496460.1">
    <property type="nucleotide sequence ID" value="NZ_CP048711.1"/>
</dbReference>
<sequence length="404" mass="42593">MKFIHTSDWQIGMTRAFLSQEAAARYSQARIDAIRTLGQLAAEHGAQFIVVAGDVFESNQLSAQTLSRALDALNSVPVPVFLLPGNHDPLDASSIFRSKTFREKARDHLIVVTDSAPIPVPGVSNVEVVGAPWFSKRPAVDLCAGALKNLEPEPGVTRILLGHGQVDSLAPDQAQPGVVNQALLEQALAEGRVHYVALGDRHSLTRVGSSDRLCYSGTPLVTDFDEVDPNRALLVELANDACTLTPLTVGFWEFQALQRDINGPQDLAAFAQWLDAIRGKECTVLKVGFTGSVNLALAAELDALLEAQAHVFASLKRRERTTDLAVIPDALDDNAIALSGYADATWKALLAQAASDDTATDALRLMYRLAGGAGSQTGSAGSQAGNAAGSETESAGSNGGSSGA</sequence>
<dbReference type="PANTHER" id="PTHR30337">
    <property type="entry name" value="COMPONENT OF ATP-DEPENDENT DSDNA EXONUCLEASE"/>
    <property type="match status" value="1"/>
</dbReference>
<dbReference type="EMBL" id="CP048711">
    <property type="protein sequence ID" value="QIB67032.1"/>
    <property type="molecule type" value="Genomic_DNA"/>
</dbReference>
<dbReference type="PANTHER" id="PTHR30337:SF0">
    <property type="entry name" value="NUCLEASE SBCCD SUBUNIT D"/>
    <property type="match status" value="1"/>
</dbReference>
<dbReference type="KEGG" id="kim:G3T16_18180"/>
<keyword evidence="7" id="KW-1185">Reference proteome</keyword>
<evidence type="ECO:0000313" key="6">
    <source>
        <dbReference type="EMBL" id="QIB67032.1"/>
    </source>
</evidence>
<dbReference type="PIRSF" id="PIRSF033093">
    <property type="entry name" value="UCP_ML1119"/>
    <property type="match status" value="1"/>
</dbReference>
<keyword evidence="2" id="KW-0378">Hydrolase</keyword>
<evidence type="ECO:0000259" key="5">
    <source>
        <dbReference type="Pfam" id="PF00149"/>
    </source>
</evidence>
<name>A0A6C0U4G4_9GAMM</name>
<dbReference type="CDD" id="cd00840">
    <property type="entry name" value="MPP_Mre11_N"/>
    <property type="match status" value="1"/>
</dbReference>
<dbReference type="InterPro" id="IPR004843">
    <property type="entry name" value="Calcineurin-like_PHP"/>
</dbReference>
<evidence type="ECO:0000256" key="3">
    <source>
        <dbReference type="ARBA" id="ARBA00022839"/>
    </source>
</evidence>
<dbReference type="GO" id="GO:0004527">
    <property type="term" value="F:exonuclease activity"/>
    <property type="evidence" value="ECO:0007669"/>
    <property type="project" value="UniProtKB-KW"/>
</dbReference>
<proteinExistence type="predicted"/>
<evidence type="ECO:0000256" key="2">
    <source>
        <dbReference type="ARBA" id="ARBA00022801"/>
    </source>
</evidence>
<keyword evidence="1" id="KW-0540">Nuclease</keyword>
<dbReference type="InterPro" id="IPR029052">
    <property type="entry name" value="Metallo-depent_PP-like"/>
</dbReference>
<evidence type="ECO:0000256" key="1">
    <source>
        <dbReference type="ARBA" id="ARBA00022722"/>
    </source>
</evidence>
<evidence type="ECO:0000256" key="4">
    <source>
        <dbReference type="SAM" id="MobiDB-lite"/>
    </source>
</evidence>
<reference evidence="6 7" key="1">
    <citation type="submission" date="2020-02" db="EMBL/GenBank/DDBJ databases">
        <title>Genome sequencing for Kineobactrum sp. M2.</title>
        <authorList>
            <person name="Park S.-J."/>
        </authorList>
    </citation>
    <scope>NUCLEOTIDE SEQUENCE [LARGE SCALE GENOMIC DNA]</scope>
    <source>
        <strain evidence="6 7">M2</strain>
    </source>
</reference>
<dbReference type="InterPro" id="IPR014577">
    <property type="entry name" value="UCP033093_metalloPase"/>
</dbReference>
<evidence type="ECO:0000313" key="7">
    <source>
        <dbReference type="Proteomes" id="UP000477680"/>
    </source>
</evidence>
<dbReference type="SUPFAM" id="SSF56300">
    <property type="entry name" value="Metallo-dependent phosphatases"/>
    <property type="match status" value="1"/>
</dbReference>
<dbReference type="AlphaFoldDB" id="A0A6C0U4G4"/>
<protein>
    <submittedName>
        <fullName evidence="6">Exonuclease SbcCD subunit D</fullName>
    </submittedName>
</protein>
<accession>A0A6C0U4G4</accession>
<keyword evidence="3 6" id="KW-0269">Exonuclease</keyword>
<dbReference type="InterPro" id="IPR041796">
    <property type="entry name" value="Mre11_N"/>
</dbReference>
<dbReference type="Pfam" id="PF00149">
    <property type="entry name" value="Metallophos"/>
    <property type="match status" value="1"/>
</dbReference>
<gene>
    <name evidence="6" type="ORF">G3T16_18180</name>
</gene>
<dbReference type="Gene3D" id="3.60.21.10">
    <property type="match status" value="1"/>
</dbReference>
<feature type="compositionally biased region" description="Low complexity" evidence="4">
    <location>
        <begin position="376"/>
        <end position="396"/>
    </location>
</feature>
<feature type="domain" description="Calcineurin-like phosphoesterase" evidence="5">
    <location>
        <begin position="1"/>
        <end position="201"/>
    </location>
</feature>
<dbReference type="InterPro" id="IPR050535">
    <property type="entry name" value="DNA_Repair-Maintenance_Comp"/>
</dbReference>
<dbReference type="Proteomes" id="UP000477680">
    <property type="component" value="Chromosome"/>
</dbReference>
<organism evidence="6 7">
    <name type="scientific">Kineobactrum salinum</name>
    <dbReference type="NCBI Taxonomy" id="2708301"/>
    <lineage>
        <taxon>Bacteria</taxon>
        <taxon>Pseudomonadati</taxon>
        <taxon>Pseudomonadota</taxon>
        <taxon>Gammaproteobacteria</taxon>
        <taxon>Cellvibrionales</taxon>
        <taxon>Halieaceae</taxon>
        <taxon>Kineobactrum</taxon>
    </lineage>
</organism>
<feature type="region of interest" description="Disordered" evidence="4">
    <location>
        <begin position="373"/>
        <end position="404"/>
    </location>
</feature>